<dbReference type="GO" id="GO:0030139">
    <property type="term" value="C:endocytic vesicle"/>
    <property type="evidence" value="ECO:0007669"/>
    <property type="project" value="TreeGrafter"/>
</dbReference>
<feature type="region of interest" description="Disordered" evidence="1">
    <location>
        <begin position="581"/>
        <end position="614"/>
    </location>
</feature>
<dbReference type="InterPro" id="IPR045046">
    <property type="entry name" value="Vps9-like"/>
</dbReference>
<dbReference type="Pfam" id="PF02204">
    <property type="entry name" value="VPS9"/>
    <property type="match status" value="1"/>
</dbReference>
<dbReference type="OrthoDB" id="10264848at2759"/>
<dbReference type="SUPFAM" id="SSF109993">
    <property type="entry name" value="VPS9 domain"/>
    <property type="match status" value="1"/>
</dbReference>
<dbReference type="PROSITE" id="PS51205">
    <property type="entry name" value="VPS9"/>
    <property type="match status" value="1"/>
</dbReference>
<feature type="compositionally biased region" description="Polar residues" evidence="1">
    <location>
        <begin position="412"/>
        <end position="426"/>
    </location>
</feature>
<feature type="region of interest" description="Disordered" evidence="1">
    <location>
        <begin position="539"/>
        <end position="559"/>
    </location>
</feature>
<proteinExistence type="predicted"/>
<feature type="region of interest" description="Disordered" evidence="1">
    <location>
        <begin position="408"/>
        <end position="474"/>
    </location>
</feature>
<dbReference type="AlphaFoldDB" id="A0A6A6P2M5"/>
<evidence type="ECO:0000313" key="4">
    <source>
        <dbReference type="Proteomes" id="UP000799766"/>
    </source>
</evidence>
<protein>
    <recommendedName>
        <fullName evidence="2">VPS9 domain-containing protein</fullName>
    </recommendedName>
</protein>
<evidence type="ECO:0000259" key="2">
    <source>
        <dbReference type="PROSITE" id="PS51205"/>
    </source>
</evidence>
<dbReference type="GO" id="GO:0005085">
    <property type="term" value="F:guanyl-nucleotide exchange factor activity"/>
    <property type="evidence" value="ECO:0007669"/>
    <property type="project" value="InterPro"/>
</dbReference>
<dbReference type="SMART" id="SM00167">
    <property type="entry name" value="VPS9"/>
    <property type="match status" value="1"/>
</dbReference>
<keyword evidence="4" id="KW-1185">Reference proteome</keyword>
<dbReference type="Gene3D" id="1.20.1050.80">
    <property type="entry name" value="VPS9 domain"/>
    <property type="match status" value="1"/>
</dbReference>
<feature type="compositionally biased region" description="Low complexity" evidence="1">
    <location>
        <begin position="171"/>
        <end position="189"/>
    </location>
</feature>
<dbReference type="InterPro" id="IPR037191">
    <property type="entry name" value="VPS9_dom_sf"/>
</dbReference>
<feature type="region of interest" description="Disordered" evidence="1">
    <location>
        <begin position="691"/>
        <end position="750"/>
    </location>
</feature>
<dbReference type="Proteomes" id="UP000799766">
    <property type="component" value="Unassembled WGS sequence"/>
</dbReference>
<accession>A0A6A6P2M5</accession>
<sequence>MSSAADADARPQPLHMSKSFSRFDPNPGPRPGSRGRASTVQGTAGPIPEIMYQSNAALVDDAGDGGAEKADIFAPRRNKDGGSSADHPAVGGENHPQLPESFDDLPIEIRSQTERFLESLSAKVHPSPLSIEALAEMFQDFYARAESHIATHIATLSARIGRDKSPSPSVASRTSTGSKTSGAGSGAKRTTSQDDVTGGEMLTASEIQGRRRARKLLELKKVALEEAVERAVCEKVYDRVWRHRSTDDEERDSKLRSRTAALSVVGIGLKELLVSADDVTEAARQSTVEKQDEVKEWLSGARENIHKMDDVKYPLGKLQHLTAAHKSIVETLSQLFPASSSADEILPTLIYTLITSAPEDINVISNLHFIQRFRASSKVDGEAAYCLVNLEAAISFLETVDLSSLRADEVPSDTSSSAPNKTTPSSPAKPVLSTSSTMPTTLSPPSKDALTATDPLLNPPPTPNSTGDAPRSPRRLSNLIASQTNRLEAASESVRASVLDSADQAIHSINSTVENSLAFVFGRLREQQQQQQHVLKDTPTSAAAGAAGTAANGTPNGPTTSVVVVPKTLEDARRLVSAPLRGTEAAAQQAVQHDDADASSVRSGVSEHSARGSSLSGLSARKVLFGGTEGSGEGAGGDAGAAAAAPAGDVSGAATAGTVPPAGAVESMRSFGNSLNPLKGFPGMGMLPRFGRGGEAASPPPPAAAAAADGVAAGENGTAAQEGRSQEQLPQVSPQQSKAEKERTAKGARATKAIEELRKTAPPVKRFVEMKDAKEVRVGEVEELLREYQRLAEALRRTIREG</sequence>
<dbReference type="GO" id="GO:0031267">
    <property type="term" value="F:small GTPase binding"/>
    <property type="evidence" value="ECO:0007669"/>
    <property type="project" value="TreeGrafter"/>
</dbReference>
<evidence type="ECO:0000313" key="3">
    <source>
        <dbReference type="EMBL" id="KAF2457982.1"/>
    </source>
</evidence>
<feature type="compositionally biased region" description="Low complexity" evidence="1">
    <location>
        <begin position="430"/>
        <end position="456"/>
    </location>
</feature>
<feature type="compositionally biased region" description="Polar residues" evidence="1">
    <location>
        <begin position="726"/>
        <end position="737"/>
    </location>
</feature>
<evidence type="ECO:0000256" key="1">
    <source>
        <dbReference type="SAM" id="MobiDB-lite"/>
    </source>
</evidence>
<dbReference type="GO" id="GO:0016192">
    <property type="term" value="P:vesicle-mediated transport"/>
    <property type="evidence" value="ECO:0007669"/>
    <property type="project" value="InterPro"/>
</dbReference>
<dbReference type="PANTHER" id="PTHR23101:SF97">
    <property type="entry name" value="DOMAIN PROTEIN, PUTATIVE (AFU_ORTHOLOGUE AFUA_2G10890)-RELATED"/>
    <property type="match status" value="1"/>
</dbReference>
<name>A0A6A6P2M5_9PEZI</name>
<feature type="region of interest" description="Disordered" evidence="1">
    <location>
        <begin position="160"/>
        <end position="202"/>
    </location>
</feature>
<dbReference type="InterPro" id="IPR003123">
    <property type="entry name" value="VPS9"/>
</dbReference>
<feature type="compositionally biased region" description="Low complexity" evidence="1">
    <location>
        <begin position="704"/>
        <end position="714"/>
    </location>
</feature>
<feature type="region of interest" description="Disordered" evidence="1">
    <location>
        <begin position="1"/>
        <end position="101"/>
    </location>
</feature>
<reference evidence="3" key="1">
    <citation type="journal article" date="2020" name="Stud. Mycol.">
        <title>101 Dothideomycetes genomes: a test case for predicting lifestyles and emergence of pathogens.</title>
        <authorList>
            <person name="Haridas S."/>
            <person name="Albert R."/>
            <person name="Binder M."/>
            <person name="Bloem J."/>
            <person name="Labutti K."/>
            <person name="Salamov A."/>
            <person name="Andreopoulos B."/>
            <person name="Baker S."/>
            <person name="Barry K."/>
            <person name="Bills G."/>
            <person name="Bluhm B."/>
            <person name="Cannon C."/>
            <person name="Castanera R."/>
            <person name="Culley D."/>
            <person name="Daum C."/>
            <person name="Ezra D."/>
            <person name="Gonzalez J."/>
            <person name="Henrissat B."/>
            <person name="Kuo A."/>
            <person name="Liang C."/>
            <person name="Lipzen A."/>
            <person name="Lutzoni F."/>
            <person name="Magnuson J."/>
            <person name="Mondo S."/>
            <person name="Nolan M."/>
            <person name="Ohm R."/>
            <person name="Pangilinan J."/>
            <person name="Park H.-J."/>
            <person name="Ramirez L."/>
            <person name="Alfaro M."/>
            <person name="Sun H."/>
            <person name="Tritt A."/>
            <person name="Yoshinaga Y."/>
            <person name="Zwiers L.-H."/>
            <person name="Turgeon B."/>
            <person name="Goodwin S."/>
            <person name="Spatafora J."/>
            <person name="Crous P."/>
            <person name="Grigoriev I."/>
        </authorList>
    </citation>
    <scope>NUCLEOTIDE SEQUENCE</scope>
    <source>
        <strain evidence="3">ATCC 16933</strain>
    </source>
</reference>
<dbReference type="PANTHER" id="PTHR23101">
    <property type="entry name" value="RAB GDP/GTP EXCHANGE FACTOR"/>
    <property type="match status" value="1"/>
</dbReference>
<dbReference type="EMBL" id="MU001679">
    <property type="protein sequence ID" value="KAF2457982.1"/>
    <property type="molecule type" value="Genomic_DNA"/>
</dbReference>
<gene>
    <name evidence="3" type="ORF">BDY21DRAFT_320384</name>
</gene>
<organism evidence="3 4">
    <name type="scientific">Lineolata rhizophorae</name>
    <dbReference type="NCBI Taxonomy" id="578093"/>
    <lineage>
        <taxon>Eukaryota</taxon>
        <taxon>Fungi</taxon>
        <taxon>Dikarya</taxon>
        <taxon>Ascomycota</taxon>
        <taxon>Pezizomycotina</taxon>
        <taxon>Dothideomycetes</taxon>
        <taxon>Dothideomycetes incertae sedis</taxon>
        <taxon>Lineolatales</taxon>
        <taxon>Lineolataceae</taxon>
        <taxon>Lineolata</taxon>
    </lineage>
</organism>
<feature type="domain" description="VPS9" evidence="2">
    <location>
        <begin position="249"/>
        <end position="406"/>
    </location>
</feature>
<dbReference type="GO" id="GO:0005829">
    <property type="term" value="C:cytosol"/>
    <property type="evidence" value="ECO:0007669"/>
    <property type="project" value="TreeGrafter"/>
</dbReference>